<reference evidence="2 3" key="1">
    <citation type="submission" date="2015-10" db="EMBL/GenBank/DDBJ databases">
        <title>Metagenome-Assembled Genomes uncover a global brackish microbiome.</title>
        <authorList>
            <person name="Hugerth L.W."/>
            <person name="Larsson J."/>
            <person name="Alneberg J."/>
            <person name="Lindh M.V."/>
            <person name="Legrand C."/>
            <person name="Pinhassi J."/>
            <person name="Andersson A.F."/>
        </authorList>
    </citation>
    <scope>NUCLEOTIDE SEQUENCE [LARGE SCALE GENOMIC DNA]</scope>
    <source>
        <strain evidence="2">BACL26 MAG-121220-bin70</strain>
    </source>
</reference>
<gene>
    <name evidence="2" type="ORF">ABS24_00135</name>
</gene>
<dbReference type="SUPFAM" id="SSF89550">
    <property type="entry name" value="PHP domain-like"/>
    <property type="match status" value="1"/>
</dbReference>
<dbReference type="Pfam" id="PF02811">
    <property type="entry name" value="PHP"/>
    <property type="match status" value="1"/>
</dbReference>
<protein>
    <submittedName>
        <fullName evidence="2">Phosphoesterase</fullName>
    </submittedName>
</protein>
<evidence type="ECO:0000313" key="3">
    <source>
        <dbReference type="Proteomes" id="UP000051213"/>
    </source>
</evidence>
<sequence>MNVDLHCHTTMSDGSLTPDQLVELASERGVDILSITDHDTLDAYSGLKYSPEKLRLITGIEFSSQWRKQGIHVVGLNVDPQSDSIIFGVTQQKKARQDRAIKIADRLSNLGFEHCLEGARLLADGQIGRPHFAQHLVDIGAVSNIKQAFTRYLGAGKVGDIKEQWAELSTVVQWIRDSGGIAVLAHPGKYKMTRTKLKELLEDFCGAGGEGMEVISGLQVPSVTK</sequence>
<evidence type="ECO:0000313" key="2">
    <source>
        <dbReference type="EMBL" id="KRO95057.1"/>
    </source>
</evidence>
<proteinExistence type="predicted"/>
<organism evidence="2 3">
    <name type="scientific">SAR92 bacterium BACL26 MAG-121220-bin70</name>
    <dbReference type="NCBI Taxonomy" id="1655626"/>
    <lineage>
        <taxon>Bacteria</taxon>
        <taxon>Pseudomonadati</taxon>
        <taxon>Pseudomonadota</taxon>
        <taxon>Gammaproteobacteria</taxon>
        <taxon>Cellvibrionales</taxon>
        <taxon>Porticoccaceae</taxon>
        <taxon>SAR92 clade</taxon>
    </lineage>
</organism>
<feature type="domain" description="Polymerase/histidinol phosphatase N-terminal" evidence="1">
    <location>
        <begin position="3"/>
        <end position="66"/>
    </location>
</feature>
<dbReference type="Gene3D" id="1.10.150.650">
    <property type="match status" value="1"/>
</dbReference>
<dbReference type="InterPro" id="IPR004013">
    <property type="entry name" value="PHP_dom"/>
</dbReference>
<dbReference type="InterPro" id="IPR003141">
    <property type="entry name" value="Pol/His_phosphatase_N"/>
</dbReference>
<dbReference type="GO" id="GO:0004534">
    <property type="term" value="F:5'-3' RNA exonuclease activity"/>
    <property type="evidence" value="ECO:0007669"/>
    <property type="project" value="TreeGrafter"/>
</dbReference>
<dbReference type="AlphaFoldDB" id="A0A0R2U652"/>
<dbReference type="Gene3D" id="3.20.20.140">
    <property type="entry name" value="Metal-dependent hydrolases"/>
    <property type="match status" value="1"/>
</dbReference>
<dbReference type="CDD" id="cd07438">
    <property type="entry name" value="PHP_HisPPase_AMP"/>
    <property type="match status" value="1"/>
</dbReference>
<accession>A0A0R2U652</accession>
<dbReference type="Proteomes" id="UP000051213">
    <property type="component" value="Unassembled WGS sequence"/>
</dbReference>
<dbReference type="InterPro" id="IPR016195">
    <property type="entry name" value="Pol/histidinol_Pase-like"/>
</dbReference>
<name>A0A0R2U652_9GAMM</name>
<feature type="non-terminal residue" evidence="2">
    <location>
        <position position="225"/>
    </location>
</feature>
<evidence type="ECO:0000259" key="1">
    <source>
        <dbReference type="SMART" id="SM00481"/>
    </source>
</evidence>
<comment type="caution">
    <text evidence="2">The sequence shown here is derived from an EMBL/GenBank/DDBJ whole genome shotgun (WGS) entry which is preliminary data.</text>
</comment>
<dbReference type="GO" id="GO:0035312">
    <property type="term" value="F:5'-3' DNA exonuclease activity"/>
    <property type="evidence" value="ECO:0007669"/>
    <property type="project" value="TreeGrafter"/>
</dbReference>
<dbReference type="InterPro" id="IPR052018">
    <property type="entry name" value="PHP_domain"/>
</dbReference>
<dbReference type="EMBL" id="LICA01000111">
    <property type="protein sequence ID" value="KRO95057.1"/>
    <property type="molecule type" value="Genomic_DNA"/>
</dbReference>
<dbReference type="SMART" id="SM00481">
    <property type="entry name" value="POLIIIAc"/>
    <property type="match status" value="1"/>
</dbReference>
<dbReference type="PANTHER" id="PTHR42924:SF3">
    <property type="entry name" value="POLYMERASE_HISTIDINOL PHOSPHATASE N-TERMINAL DOMAIN-CONTAINING PROTEIN"/>
    <property type="match status" value="1"/>
</dbReference>
<dbReference type="PANTHER" id="PTHR42924">
    <property type="entry name" value="EXONUCLEASE"/>
    <property type="match status" value="1"/>
</dbReference>